<dbReference type="RefSeq" id="WP_345180065.1">
    <property type="nucleotide sequence ID" value="NZ_BAABFQ010000007.1"/>
</dbReference>
<evidence type="ECO:0000313" key="3">
    <source>
        <dbReference type="Proteomes" id="UP001595956"/>
    </source>
</evidence>
<dbReference type="InterPro" id="IPR015943">
    <property type="entry name" value="WD40/YVTN_repeat-like_dom_sf"/>
</dbReference>
<sequence length="391" mass="40934">MTTRRTRMIGTAGAALALMLTAWAPGPAVAGHGGWDSDYPGTLHPVLDGLSGPRGLDALGHGKALITEGDGTFSLVVEGKRVWRGERHGSSGSTTKKIPLGQIETGFAPAISAGRDGTVWLLTGGGEPTDPTAARLYKWRWGWDDPVEVANIAAYQASDPDPYDLENLPKDSNPFGLAALADGSVLVADAAGNDLLRVSRYGDIETVARLMPREVVTPAGLPDAGKTVAAEAVATSVTVGKDGNWYVGELRGYPATPGTSQIWRIKPGTTDAVCDPEHPWGDCKRYADGLTSIVDLGAGYRGIYALTLSKMSWLAVESPTPIPGAEVGGLYVVSKNYGNHHRGRHGGTATITELVPGQLILPGGVDVAENPYVVGPIFPDPELGGSLQKID</sequence>
<evidence type="ECO:0000313" key="2">
    <source>
        <dbReference type="EMBL" id="MFC5494213.1"/>
    </source>
</evidence>
<accession>A0ABW0N4L3</accession>
<name>A0ABW0N4L3_9ACTN</name>
<protein>
    <submittedName>
        <fullName evidence="2">ScyD/ScyE family protein</fullName>
    </submittedName>
</protein>
<reference evidence="3" key="1">
    <citation type="journal article" date="2019" name="Int. J. Syst. Evol. Microbiol.">
        <title>The Global Catalogue of Microorganisms (GCM) 10K type strain sequencing project: providing services to taxonomists for standard genome sequencing and annotation.</title>
        <authorList>
            <consortium name="The Broad Institute Genomics Platform"/>
            <consortium name="The Broad Institute Genome Sequencing Center for Infectious Disease"/>
            <person name="Wu L."/>
            <person name="Ma J."/>
        </authorList>
    </citation>
    <scope>NUCLEOTIDE SEQUENCE [LARGE SCALE GENOMIC DNA]</scope>
    <source>
        <strain evidence="3">KACC 13778</strain>
    </source>
</reference>
<dbReference type="InterPro" id="IPR006311">
    <property type="entry name" value="TAT_signal"/>
</dbReference>
<feature type="chain" id="PRO_5047146713" evidence="1">
    <location>
        <begin position="31"/>
        <end position="391"/>
    </location>
</feature>
<organism evidence="2 3">
    <name type="scientific">Nocardioides caricicola</name>
    <dbReference type="NCBI Taxonomy" id="634770"/>
    <lineage>
        <taxon>Bacteria</taxon>
        <taxon>Bacillati</taxon>
        <taxon>Actinomycetota</taxon>
        <taxon>Actinomycetes</taxon>
        <taxon>Propionibacteriales</taxon>
        <taxon>Nocardioidaceae</taxon>
        <taxon>Nocardioides</taxon>
    </lineage>
</organism>
<comment type="caution">
    <text evidence="2">The sequence shown here is derived from an EMBL/GenBank/DDBJ whole genome shotgun (WGS) entry which is preliminary data.</text>
</comment>
<dbReference type="EMBL" id="JBHSMD010000004">
    <property type="protein sequence ID" value="MFC5494213.1"/>
    <property type="molecule type" value="Genomic_DNA"/>
</dbReference>
<dbReference type="PROSITE" id="PS51318">
    <property type="entry name" value="TAT"/>
    <property type="match status" value="1"/>
</dbReference>
<evidence type="ECO:0000256" key="1">
    <source>
        <dbReference type="SAM" id="SignalP"/>
    </source>
</evidence>
<proteinExistence type="predicted"/>
<dbReference type="Gene3D" id="2.130.10.10">
    <property type="entry name" value="YVTN repeat-like/Quinoprotein amine dehydrogenase"/>
    <property type="match status" value="1"/>
</dbReference>
<keyword evidence="3" id="KW-1185">Reference proteome</keyword>
<dbReference type="NCBIfam" id="NF033206">
    <property type="entry name" value="ScyE_fam"/>
    <property type="match status" value="1"/>
</dbReference>
<dbReference type="InterPro" id="IPR048031">
    <property type="entry name" value="ScyD/ScyE-like"/>
</dbReference>
<keyword evidence="1" id="KW-0732">Signal</keyword>
<gene>
    <name evidence="2" type="ORF">ACFPKY_13930</name>
</gene>
<feature type="signal peptide" evidence="1">
    <location>
        <begin position="1"/>
        <end position="30"/>
    </location>
</feature>
<dbReference type="SUPFAM" id="SSF63829">
    <property type="entry name" value="Calcium-dependent phosphotriesterase"/>
    <property type="match status" value="1"/>
</dbReference>
<dbReference type="Proteomes" id="UP001595956">
    <property type="component" value="Unassembled WGS sequence"/>
</dbReference>